<gene>
    <name evidence="6" type="ORF">SAMN05216498_0258</name>
</gene>
<keyword evidence="1 4" id="KW-0732">Signal</keyword>
<dbReference type="RefSeq" id="WP_093857801.1">
    <property type="nucleotide sequence ID" value="NZ_BJVZ01000014.1"/>
</dbReference>
<dbReference type="Proteomes" id="UP000199334">
    <property type="component" value="Unassembled WGS sequence"/>
</dbReference>
<reference evidence="6 7" key="1">
    <citation type="submission" date="2016-10" db="EMBL/GenBank/DDBJ databases">
        <authorList>
            <person name="de Groot N.N."/>
        </authorList>
    </citation>
    <scope>NUCLEOTIDE SEQUENCE [LARGE SCALE GENOMIC DNA]</scope>
    <source>
        <strain evidence="6 7">CGMCC 1.3442</strain>
    </source>
</reference>
<proteinExistence type="predicted"/>
<evidence type="ECO:0000256" key="2">
    <source>
        <dbReference type="SAM" id="Coils"/>
    </source>
</evidence>
<keyword evidence="7" id="KW-1185">Reference proteome</keyword>
<feature type="coiled-coil region" evidence="2">
    <location>
        <begin position="319"/>
        <end position="346"/>
    </location>
</feature>
<sequence length="576" mass="65213">MKKTRLFLGTVLMLFIISLLAIPALAAEDGEESNQEREGIQFDFNDLEDAPWAEEYIGKMQSKDVIYGYDDGTFRPNAPVKRIEAIVMAVRLLGLEDEALSKPSDTALHFKDEKQIPSWGRGHVVVALENGLFNATEDKIQADKPASRVWIVQLLVRALGLEDEALEQMTSIPDFKDVNTIPAGSIGYVNVALEQDITAGYPDNTFKPNKKVTRGEMAAFLDSTNEDLLEQSGAVTVQGTVTDISFEQEIDETESTDVEGSITIETSDGDKATYHLPSDLIVQYYDRFISANQLIEGDMVTLVIKNDEVVEASLLNEDQVNTTSNLIELEIKVEDEEQEYKLKYQNKKGKVRAEVKSESKDQETKLKGKEAVAEAEEIIQQLALSSDMTREDIVTKVLNTLQIEEGQYEELEIKIKFTNGKKVDIELEDEGKEESQDNGYNGIREFELGVKLLDDQKLELKYENEEDKVKAEVKRESKEGKEQYKGEQAVETLESFLDEIALSEDMTKDEILETILSELDINREDINELEIEIDFTNEKEVEIEIENDDDDDEDDEDDDHDDDDDNDDDEEDDDED</sequence>
<evidence type="ECO:0000256" key="4">
    <source>
        <dbReference type="SAM" id="SignalP"/>
    </source>
</evidence>
<dbReference type="PANTHER" id="PTHR43308">
    <property type="entry name" value="OUTER MEMBRANE PROTEIN ALPHA-RELATED"/>
    <property type="match status" value="1"/>
</dbReference>
<dbReference type="Pfam" id="PF00395">
    <property type="entry name" value="SLH"/>
    <property type="match status" value="2"/>
</dbReference>
<dbReference type="InterPro" id="IPR025623">
    <property type="entry name" value="YusW"/>
</dbReference>
<name>A0A1H0FHM7_9BACI</name>
<feature type="chain" id="PRO_5011644325" evidence="4">
    <location>
        <begin position="27"/>
        <end position="576"/>
    </location>
</feature>
<feature type="domain" description="SLH" evidence="5">
    <location>
        <begin position="40"/>
        <end position="103"/>
    </location>
</feature>
<dbReference type="PANTHER" id="PTHR43308:SF5">
    <property type="entry name" value="S-LAYER PROTEIN _ PEPTIDOGLYCAN ENDO-BETA-N-ACETYLGLUCOSAMINIDASE"/>
    <property type="match status" value="1"/>
</dbReference>
<dbReference type="InterPro" id="IPR001119">
    <property type="entry name" value="SLH_dom"/>
</dbReference>
<evidence type="ECO:0000256" key="3">
    <source>
        <dbReference type="SAM" id="MobiDB-lite"/>
    </source>
</evidence>
<feature type="region of interest" description="Disordered" evidence="3">
    <location>
        <begin position="537"/>
        <end position="576"/>
    </location>
</feature>
<evidence type="ECO:0000256" key="1">
    <source>
        <dbReference type="ARBA" id="ARBA00022729"/>
    </source>
</evidence>
<dbReference type="OrthoDB" id="2611444at2"/>
<keyword evidence="2" id="KW-0175">Coiled coil</keyword>
<dbReference type="PROSITE" id="PS51272">
    <property type="entry name" value="SLH"/>
    <property type="match status" value="3"/>
</dbReference>
<protein>
    <submittedName>
        <fullName evidence="6">S-layer homology domain-containing protein</fullName>
    </submittedName>
</protein>
<dbReference type="AlphaFoldDB" id="A0A1H0FHM7"/>
<evidence type="ECO:0000259" key="5">
    <source>
        <dbReference type="PROSITE" id="PS51272"/>
    </source>
</evidence>
<feature type="domain" description="SLH" evidence="5">
    <location>
        <begin position="172"/>
        <end position="235"/>
    </location>
</feature>
<feature type="compositionally biased region" description="Acidic residues" evidence="3">
    <location>
        <begin position="543"/>
        <end position="576"/>
    </location>
</feature>
<feature type="coiled-coil region" evidence="2">
    <location>
        <begin position="401"/>
        <end position="428"/>
    </location>
</feature>
<dbReference type="Pfam" id="PF14039">
    <property type="entry name" value="YusW"/>
    <property type="match status" value="2"/>
</dbReference>
<organism evidence="6 7">
    <name type="scientific">Tenuibacillus multivorans</name>
    <dbReference type="NCBI Taxonomy" id="237069"/>
    <lineage>
        <taxon>Bacteria</taxon>
        <taxon>Bacillati</taxon>
        <taxon>Bacillota</taxon>
        <taxon>Bacilli</taxon>
        <taxon>Bacillales</taxon>
        <taxon>Bacillaceae</taxon>
        <taxon>Tenuibacillus</taxon>
    </lineage>
</organism>
<feature type="domain" description="SLH" evidence="5">
    <location>
        <begin position="107"/>
        <end position="169"/>
    </location>
</feature>
<dbReference type="InterPro" id="IPR051465">
    <property type="entry name" value="Cell_Envelope_Struct_Comp"/>
</dbReference>
<feature type="signal peptide" evidence="4">
    <location>
        <begin position="1"/>
        <end position="26"/>
    </location>
</feature>
<evidence type="ECO:0000313" key="6">
    <source>
        <dbReference type="EMBL" id="SDN94175.1"/>
    </source>
</evidence>
<dbReference type="STRING" id="237069.SAMN05216498_0258"/>
<accession>A0A1H0FHM7</accession>
<evidence type="ECO:0000313" key="7">
    <source>
        <dbReference type="Proteomes" id="UP000199334"/>
    </source>
</evidence>
<dbReference type="EMBL" id="FNIG01000012">
    <property type="protein sequence ID" value="SDN94175.1"/>
    <property type="molecule type" value="Genomic_DNA"/>
</dbReference>